<evidence type="ECO:0000256" key="1">
    <source>
        <dbReference type="SAM" id="SignalP"/>
    </source>
</evidence>
<name>A0A8B6CV09_MYTGA</name>
<dbReference type="EMBL" id="UYJE01002318">
    <property type="protein sequence ID" value="VDI09623.1"/>
    <property type="molecule type" value="Genomic_DNA"/>
</dbReference>
<feature type="signal peptide" evidence="1">
    <location>
        <begin position="1"/>
        <end position="28"/>
    </location>
</feature>
<protein>
    <submittedName>
        <fullName evidence="2">Uncharacterized protein</fullName>
    </submittedName>
</protein>
<keyword evidence="1" id="KW-0732">Signal</keyword>
<feature type="chain" id="PRO_5032613808" evidence="1">
    <location>
        <begin position="29"/>
        <end position="227"/>
    </location>
</feature>
<keyword evidence="3" id="KW-1185">Reference proteome</keyword>
<accession>A0A8B6CV09</accession>
<evidence type="ECO:0000313" key="3">
    <source>
        <dbReference type="Proteomes" id="UP000596742"/>
    </source>
</evidence>
<sequence>MVFSWAYNFLCAGSMCLVTFSVIEKTHSLPTTLYAIPYPQNYTCTDCCDLLTCMGPGKKITSDLFELLCSKTSVATSPTCYTEHNLNHCSYTEKVVSILPSTVMNAEFFTQFCKQREELQAVMFCLKNSSEGEDAINRCSSPYMYDLTYIFNDICEKTTKLMTMLRCVLSVIKIANCSGTFSRNYEQLLKLRIEETPYCANQSAQMCKELYLVIMSLVLIWNKISEI</sequence>
<dbReference type="AlphaFoldDB" id="A0A8B6CV09"/>
<organism evidence="2 3">
    <name type="scientific">Mytilus galloprovincialis</name>
    <name type="common">Mediterranean mussel</name>
    <dbReference type="NCBI Taxonomy" id="29158"/>
    <lineage>
        <taxon>Eukaryota</taxon>
        <taxon>Metazoa</taxon>
        <taxon>Spiralia</taxon>
        <taxon>Lophotrochozoa</taxon>
        <taxon>Mollusca</taxon>
        <taxon>Bivalvia</taxon>
        <taxon>Autobranchia</taxon>
        <taxon>Pteriomorphia</taxon>
        <taxon>Mytilida</taxon>
        <taxon>Mytiloidea</taxon>
        <taxon>Mytilidae</taxon>
        <taxon>Mytilinae</taxon>
        <taxon>Mytilus</taxon>
    </lineage>
</organism>
<dbReference type="Proteomes" id="UP000596742">
    <property type="component" value="Unassembled WGS sequence"/>
</dbReference>
<evidence type="ECO:0000313" key="2">
    <source>
        <dbReference type="EMBL" id="VDI09623.1"/>
    </source>
</evidence>
<proteinExistence type="predicted"/>
<comment type="caution">
    <text evidence="2">The sequence shown here is derived from an EMBL/GenBank/DDBJ whole genome shotgun (WGS) entry which is preliminary data.</text>
</comment>
<gene>
    <name evidence="2" type="ORF">MGAL_10B091013</name>
</gene>
<reference evidence="2" key="1">
    <citation type="submission" date="2018-11" db="EMBL/GenBank/DDBJ databases">
        <authorList>
            <person name="Alioto T."/>
            <person name="Alioto T."/>
        </authorList>
    </citation>
    <scope>NUCLEOTIDE SEQUENCE</scope>
</reference>